<evidence type="ECO:0000313" key="2">
    <source>
        <dbReference type="Proteomes" id="UP001199816"/>
    </source>
</evidence>
<dbReference type="EMBL" id="JAJNEC010000005">
    <property type="protein sequence ID" value="MCD2424725.1"/>
    <property type="molecule type" value="Genomic_DNA"/>
</dbReference>
<accession>A0ABS8PUG9</accession>
<evidence type="ECO:0008006" key="3">
    <source>
        <dbReference type="Google" id="ProtNLM"/>
    </source>
</evidence>
<dbReference type="Proteomes" id="UP001199816">
    <property type="component" value="Unassembled WGS sequence"/>
</dbReference>
<proteinExistence type="predicted"/>
<evidence type="ECO:0000313" key="1">
    <source>
        <dbReference type="EMBL" id="MCD2424725.1"/>
    </source>
</evidence>
<name>A0ABS8PUG9_9BACT</name>
<sequence>MHSYSYTHPWKRILIPGFIAFIVLLAAGSCSSDDSYTPPAPVMQVKLATNTTLGDYLVDKDGRTLYFFANDSATVNTCVSAGCKALWPTFFAGINAQTLGKGLDINDFDTIGTGASMQLAYKGRPLYYYAPVTNGTNTPEAAGQVLGEGVGNNWFVAKPDYTITLTNAQLVGANGSKYDSALNVITDYKKTRYLTDARGITLYAFTNDKNGTSSCTGGCATTWPVYVMDKIVVPSYLEKAKFTVITHPSGSKQLAYNGWPLYYYVSDNMTMGLNKGVSVAYPKWPVVVRSRDVAPAP</sequence>
<keyword evidence="2" id="KW-1185">Reference proteome</keyword>
<dbReference type="Pfam" id="PF03640">
    <property type="entry name" value="Lipoprotein_15"/>
    <property type="match status" value="3"/>
</dbReference>
<dbReference type="PANTHER" id="PTHR39335">
    <property type="entry name" value="BLL4220 PROTEIN"/>
    <property type="match status" value="1"/>
</dbReference>
<comment type="caution">
    <text evidence="1">The sequence shown here is derived from an EMBL/GenBank/DDBJ whole genome shotgun (WGS) entry which is preliminary data.</text>
</comment>
<dbReference type="RefSeq" id="WP_231006935.1">
    <property type="nucleotide sequence ID" value="NZ_JAJNEC010000005.1"/>
</dbReference>
<dbReference type="InterPro" id="IPR005297">
    <property type="entry name" value="Lipoprotein_repeat"/>
</dbReference>
<dbReference type="PANTHER" id="PTHR39335:SF1">
    <property type="entry name" value="BLL4220 PROTEIN"/>
    <property type="match status" value="1"/>
</dbReference>
<gene>
    <name evidence="1" type="ORF">LQ567_18225</name>
</gene>
<organism evidence="1 2">
    <name type="scientific">Niabella pedocola</name>
    <dbReference type="NCBI Taxonomy" id="1752077"/>
    <lineage>
        <taxon>Bacteria</taxon>
        <taxon>Pseudomonadati</taxon>
        <taxon>Bacteroidota</taxon>
        <taxon>Chitinophagia</taxon>
        <taxon>Chitinophagales</taxon>
        <taxon>Chitinophagaceae</taxon>
        <taxon>Niabella</taxon>
    </lineage>
</organism>
<protein>
    <recommendedName>
        <fullName evidence="3">Lipoprotein</fullName>
    </recommendedName>
</protein>
<reference evidence="1 2" key="1">
    <citation type="submission" date="2021-11" db="EMBL/GenBank/DDBJ databases">
        <title>Genomic of Niabella pedocola.</title>
        <authorList>
            <person name="Wu T."/>
        </authorList>
    </citation>
    <scope>NUCLEOTIDE SEQUENCE [LARGE SCALE GENOMIC DNA]</scope>
    <source>
        <strain evidence="1 2">JCM 31011</strain>
    </source>
</reference>